<gene>
    <name evidence="1" type="ORF">IV53_GL000559</name>
</gene>
<evidence type="ECO:0000313" key="2">
    <source>
        <dbReference type="Proteomes" id="UP000051500"/>
    </source>
</evidence>
<dbReference type="AlphaFoldDB" id="A0A0R2KGR5"/>
<proteinExistence type="predicted"/>
<reference evidence="1 2" key="1">
    <citation type="journal article" date="2015" name="Genome Announc.">
        <title>Expanding the biotechnology potential of lactobacilli through comparative genomics of 213 strains and associated genera.</title>
        <authorList>
            <person name="Sun Z."/>
            <person name="Harris H.M."/>
            <person name="McCann A."/>
            <person name="Guo C."/>
            <person name="Argimon S."/>
            <person name="Zhang W."/>
            <person name="Yang X."/>
            <person name="Jeffery I.B."/>
            <person name="Cooney J.C."/>
            <person name="Kagawa T.F."/>
            <person name="Liu W."/>
            <person name="Song Y."/>
            <person name="Salvetti E."/>
            <person name="Wrobel A."/>
            <person name="Rasinkangas P."/>
            <person name="Parkhill J."/>
            <person name="Rea M.C."/>
            <person name="O'Sullivan O."/>
            <person name="Ritari J."/>
            <person name="Douillard F.P."/>
            <person name="Paul Ross R."/>
            <person name="Yang R."/>
            <person name="Briner A.E."/>
            <person name="Felis G.E."/>
            <person name="de Vos W.M."/>
            <person name="Barrangou R."/>
            <person name="Klaenhammer T.R."/>
            <person name="Caufield P.W."/>
            <person name="Cui Y."/>
            <person name="Zhang H."/>
            <person name="O'Toole P.W."/>
        </authorList>
    </citation>
    <scope>NUCLEOTIDE SEQUENCE [LARGE SCALE GENOMIC DNA]</scope>
    <source>
        <strain evidence="1 2">DSM 22408</strain>
    </source>
</reference>
<dbReference type="Gene3D" id="3.40.50.11940">
    <property type="match status" value="2"/>
</dbReference>
<name>A0A0R2KGR5_9LACO</name>
<dbReference type="InterPro" id="IPR038600">
    <property type="entry name" value="Csn2_sf"/>
</dbReference>
<dbReference type="PATRIC" id="fig|1122146.4.peg.574"/>
<dbReference type="EMBL" id="JQBZ01000025">
    <property type="protein sequence ID" value="KRN88594.1"/>
    <property type="molecule type" value="Genomic_DNA"/>
</dbReference>
<comment type="caution">
    <text evidence="1">The sequence shown here is derived from an EMBL/GenBank/DDBJ whole genome shotgun (WGS) entry which is preliminary data.</text>
</comment>
<protein>
    <submittedName>
        <fullName evidence="1">Uncharacterized protein</fullName>
    </submittedName>
</protein>
<accession>A0A0R2KGR5</accession>
<dbReference type="Pfam" id="PF09711">
    <property type="entry name" value="Cas_Csn2"/>
    <property type="match status" value="1"/>
</dbReference>
<dbReference type="STRING" id="1122146.IV53_GL000559"/>
<organism evidence="1 2">
    <name type="scientific">Ligilactobacillus ceti DSM 22408</name>
    <dbReference type="NCBI Taxonomy" id="1122146"/>
    <lineage>
        <taxon>Bacteria</taxon>
        <taxon>Bacillati</taxon>
        <taxon>Bacillota</taxon>
        <taxon>Bacilli</taxon>
        <taxon>Lactobacillales</taxon>
        <taxon>Lactobacillaceae</taxon>
        <taxon>Ligilactobacillus</taxon>
    </lineage>
</organism>
<dbReference type="eggNOG" id="ENOG5032YV1">
    <property type="taxonomic scope" value="Bacteria"/>
</dbReference>
<keyword evidence="2" id="KW-1185">Reference proteome</keyword>
<evidence type="ECO:0000313" key="1">
    <source>
        <dbReference type="EMBL" id="KRN88594.1"/>
    </source>
</evidence>
<dbReference type="NCBIfam" id="TIGR01866">
    <property type="entry name" value="cas_Csn2"/>
    <property type="match status" value="1"/>
</dbReference>
<dbReference type="Proteomes" id="UP000051500">
    <property type="component" value="Unassembled WGS sequence"/>
</dbReference>
<dbReference type="InterPro" id="IPR010146">
    <property type="entry name" value="CRISPR-assoc_prot_Csn2-typ"/>
</dbReference>
<sequence>MDLCQQMTIQEGPFTLSKDNKLIKFSKNIEIIMDYLRLDPNNKKVMTKIISRMEKYAQDDYVKLQKIMTEINSFYDELMYQGAFDLQRDTSVSLVNLLKVAGFSINNNFETLLERLICYIETENEYLDVPLFVLVNVDSYFNDDEIKDLYDYMILNNIKLIVINSNLPKRDVEIEGVKRYIIDRDLCELY</sequence>